<dbReference type="Proteomes" id="UP000583266">
    <property type="component" value="Unassembled WGS sequence"/>
</dbReference>
<proteinExistence type="predicted"/>
<gene>
    <name evidence="1" type="ORF">HHL17_29995</name>
</gene>
<dbReference type="InterPro" id="IPR010994">
    <property type="entry name" value="RuvA_2-like"/>
</dbReference>
<dbReference type="SUPFAM" id="SSF47781">
    <property type="entry name" value="RuvA domain 2-like"/>
    <property type="match status" value="1"/>
</dbReference>
<keyword evidence="2" id="KW-1185">Reference proteome</keyword>
<evidence type="ECO:0000313" key="1">
    <source>
        <dbReference type="EMBL" id="NML41462.1"/>
    </source>
</evidence>
<reference evidence="1 2" key="1">
    <citation type="submission" date="2020-04" db="EMBL/GenBank/DDBJ databases">
        <title>Chitinophaga sp. G-6-1-13 sp. nov., isolated from soil.</title>
        <authorList>
            <person name="Dahal R.H."/>
            <person name="Chaudhary D.K."/>
        </authorList>
    </citation>
    <scope>NUCLEOTIDE SEQUENCE [LARGE SCALE GENOMIC DNA]</scope>
    <source>
        <strain evidence="1 2">G-6-1-13</strain>
    </source>
</reference>
<evidence type="ECO:0000313" key="2">
    <source>
        <dbReference type="Proteomes" id="UP000583266"/>
    </source>
</evidence>
<dbReference type="AlphaFoldDB" id="A0A848GW84"/>
<dbReference type="RefSeq" id="WP_169228520.1">
    <property type="nucleotide sequence ID" value="NZ_JABBGC010000004.1"/>
</dbReference>
<name>A0A848GW84_9BACT</name>
<accession>A0A848GW84</accession>
<sequence length="687" mass="78177">MAAGWYRITVTLLLLCGSWEKVTARQETELPAVMENALENETAATDAASDDDENWQQLEDFMRHKIQLNTADEATLHSLGMLTDIQVQEFLTYRRLLGDLVSIYELQAVPGFEPDVIRQLLSYVKVGNDLMPHYNMHDYLHKGGHTVLLRYGRQLEKSRGYQGTATAAPAYQGSPDKVLLRYRYSFPRYISWGITMEKDAGEPWVGFPKQYGFDYYSAHLFVRNAGWLKTVALGDYTVNLGQGLLQWQAHAYGKGAAAMQIKREGDVLRPHTSAGENNFFRGAAATWEQRAWQATAFVSLRRLDGTLAPANDQEEASATALQRSGYHRTLAELSRKGAVQQWSGGGCIRYQRHRWQLGANVVSHRLDPALQRELKPYSQFDFTGAQLTGASVDYAAYWKNVHLFGEVAASDNGKPAIVQGALASVAPMVDVAMVYRYYDKAYQSFYTSSFGDGSRTVNEQGWYTGVSMLLSNRWKIEGYVDFFRFPWLKYRADAPSGGHDFSMQAVYTPNKRKRLSLRITNATHAENRKVPGNALNVLKDVTSTHIRLQGEWTYSRSWQFRARGEYSSYAADTGRKTGWMAYLEAAWHPRACPLVLNARLARFGTADYNTRIYAYERSVLYDNAVSMLYGDGWQYYLNAKWKISRHLSCWIRMHQVLYSGQQTIGTGQEMIPGDRKTFFQLQLLRSW</sequence>
<organism evidence="1 2">
    <name type="scientific">Chitinophaga fulva</name>
    <dbReference type="NCBI Taxonomy" id="2728842"/>
    <lineage>
        <taxon>Bacteria</taxon>
        <taxon>Pseudomonadati</taxon>
        <taxon>Bacteroidota</taxon>
        <taxon>Chitinophagia</taxon>
        <taxon>Chitinophagales</taxon>
        <taxon>Chitinophagaceae</taxon>
        <taxon>Chitinophaga</taxon>
    </lineage>
</organism>
<dbReference type="EMBL" id="JABBGC010000004">
    <property type="protein sequence ID" value="NML41462.1"/>
    <property type="molecule type" value="Genomic_DNA"/>
</dbReference>
<comment type="caution">
    <text evidence="1">The sequence shown here is derived from an EMBL/GenBank/DDBJ whole genome shotgun (WGS) entry which is preliminary data.</text>
</comment>
<protein>
    <submittedName>
        <fullName evidence="1">Helix-hairpin-helix domain-containing protein</fullName>
    </submittedName>
</protein>